<dbReference type="GO" id="GO:0005975">
    <property type="term" value="P:carbohydrate metabolic process"/>
    <property type="evidence" value="ECO:0007669"/>
    <property type="project" value="InterPro"/>
</dbReference>
<dbReference type="PANTHER" id="PTHR43442">
    <property type="entry name" value="GLUCONOKINASE-RELATED"/>
    <property type="match status" value="1"/>
</dbReference>
<evidence type="ECO:0000256" key="4">
    <source>
        <dbReference type="ARBA" id="ARBA00022679"/>
    </source>
</evidence>
<keyword evidence="6 10" id="KW-0418">Kinase</keyword>
<organism evidence="10 11">
    <name type="scientific">Zancudomyces culisetae</name>
    <name type="common">Gut fungus</name>
    <name type="synonym">Smittium culisetae</name>
    <dbReference type="NCBI Taxonomy" id="1213189"/>
    <lineage>
        <taxon>Eukaryota</taxon>
        <taxon>Fungi</taxon>
        <taxon>Fungi incertae sedis</taxon>
        <taxon>Zoopagomycota</taxon>
        <taxon>Kickxellomycotina</taxon>
        <taxon>Harpellomycetes</taxon>
        <taxon>Harpellales</taxon>
        <taxon>Legeriomycetaceae</taxon>
        <taxon>Zancudomyces</taxon>
    </lineage>
</organism>
<name>A0A1R1PIW3_ZANCU</name>
<dbReference type="PANTHER" id="PTHR43442:SF3">
    <property type="entry name" value="GLUCONOKINASE-RELATED"/>
    <property type="match status" value="1"/>
</dbReference>
<evidence type="ECO:0000256" key="9">
    <source>
        <dbReference type="ARBA" id="ARBA00048090"/>
    </source>
</evidence>
<dbReference type="InterPro" id="IPR006001">
    <property type="entry name" value="Therm_gnt_kin"/>
</dbReference>
<dbReference type="AlphaFoldDB" id="A0A1R1PIW3"/>
<comment type="pathway">
    <text evidence="1">Carbohydrate acid metabolism; D-gluconate degradation.</text>
</comment>
<keyword evidence="4" id="KW-0808">Transferase</keyword>
<keyword evidence="7" id="KW-0067">ATP-binding</keyword>
<keyword evidence="11" id="KW-1185">Reference proteome</keyword>
<proteinExistence type="inferred from homology"/>
<protein>
    <recommendedName>
        <fullName evidence="3">gluconokinase</fullName>
        <ecNumber evidence="3">2.7.1.12</ecNumber>
    </recommendedName>
    <alternativeName>
        <fullName evidence="8">Gluconate kinase</fullName>
    </alternativeName>
</protein>
<dbReference type="UniPathway" id="UPA00792"/>
<evidence type="ECO:0000256" key="1">
    <source>
        <dbReference type="ARBA" id="ARBA00004875"/>
    </source>
</evidence>
<dbReference type="EC" id="2.7.1.12" evidence="3"/>
<dbReference type="GO" id="GO:0005737">
    <property type="term" value="C:cytoplasm"/>
    <property type="evidence" value="ECO:0007669"/>
    <property type="project" value="TreeGrafter"/>
</dbReference>
<dbReference type="Proteomes" id="UP000188320">
    <property type="component" value="Unassembled WGS sequence"/>
</dbReference>
<comment type="catalytic activity">
    <reaction evidence="9">
        <text>D-gluconate + ATP = 6-phospho-D-gluconate + ADP + H(+)</text>
        <dbReference type="Rhea" id="RHEA:19433"/>
        <dbReference type="ChEBI" id="CHEBI:15378"/>
        <dbReference type="ChEBI" id="CHEBI:18391"/>
        <dbReference type="ChEBI" id="CHEBI:30616"/>
        <dbReference type="ChEBI" id="CHEBI:58759"/>
        <dbReference type="ChEBI" id="CHEBI:456216"/>
        <dbReference type="EC" id="2.7.1.12"/>
    </reaction>
</comment>
<evidence type="ECO:0000256" key="8">
    <source>
        <dbReference type="ARBA" id="ARBA00029835"/>
    </source>
</evidence>
<accession>A0A1R1PIW3</accession>
<evidence type="ECO:0000256" key="6">
    <source>
        <dbReference type="ARBA" id="ARBA00022777"/>
    </source>
</evidence>
<dbReference type="EMBL" id="LSSK01001065">
    <property type="protein sequence ID" value="OMH80843.1"/>
    <property type="molecule type" value="Genomic_DNA"/>
</dbReference>
<evidence type="ECO:0000313" key="10">
    <source>
        <dbReference type="EMBL" id="OMH80843.1"/>
    </source>
</evidence>
<dbReference type="CDD" id="cd02021">
    <property type="entry name" value="GntK"/>
    <property type="match status" value="1"/>
</dbReference>
<dbReference type="GO" id="GO:0005524">
    <property type="term" value="F:ATP binding"/>
    <property type="evidence" value="ECO:0007669"/>
    <property type="project" value="UniProtKB-KW"/>
</dbReference>
<evidence type="ECO:0000256" key="3">
    <source>
        <dbReference type="ARBA" id="ARBA00012054"/>
    </source>
</evidence>
<dbReference type="Gene3D" id="3.40.50.300">
    <property type="entry name" value="P-loop containing nucleotide triphosphate hydrolases"/>
    <property type="match status" value="1"/>
</dbReference>
<dbReference type="InterPro" id="IPR027417">
    <property type="entry name" value="P-loop_NTPase"/>
</dbReference>
<comment type="caution">
    <text evidence="10">The sequence shown here is derived from an EMBL/GenBank/DDBJ whole genome shotgun (WGS) entry which is preliminary data.</text>
</comment>
<evidence type="ECO:0000256" key="7">
    <source>
        <dbReference type="ARBA" id="ARBA00022840"/>
    </source>
</evidence>
<dbReference type="SUPFAM" id="SSF52540">
    <property type="entry name" value="P-loop containing nucleoside triphosphate hydrolases"/>
    <property type="match status" value="1"/>
</dbReference>
<reference evidence="11" key="1">
    <citation type="submission" date="2017-01" db="EMBL/GenBank/DDBJ databases">
        <authorList>
            <person name="Wang Y."/>
            <person name="White M."/>
            <person name="Kvist S."/>
            <person name="Moncalvo J.-M."/>
        </authorList>
    </citation>
    <scope>NUCLEOTIDE SEQUENCE [LARGE SCALE GENOMIC DNA]</scope>
    <source>
        <strain evidence="11">COL-18-3</strain>
    </source>
</reference>
<evidence type="ECO:0000313" key="11">
    <source>
        <dbReference type="Proteomes" id="UP000188320"/>
    </source>
</evidence>
<evidence type="ECO:0000256" key="2">
    <source>
        <dbReference type="ARBA" id="ARBA00008420"/>
    </source>
</evidence>
<keyword evidence="5" id="KW-0547">Nucleotide-binding</keyword>
<sequence length="134" mass="15330">MKRGIGLTDEDRIPWLLRINEAIESVSEPNVFISCSALKKSYREILALGQNRVSFIYLKCSKDQLKQRLDQRKNHFFNAALLEDQLSVLEEPDLSENCLTVLCGHKTKMQIIDFIVANFCLTNIKHSTSTLLSD</sequence>
<dbReference type="OrthoDB" id="275177at2759"/>
<dbReference type="GO" id="GO:0046316">
    <property type="term" value="F:gluconokinase activity"/>
    <property type="evidence" value="ECO:0007669"/>
    <property type="project" value="UniProtKB-EC"/>
</dbReference>
<evidence type="ECO:0000256" key="5">
    <source>
        <dbReference type="ARBA" id="ARBA00022741"/>
    </source>
</evidence>
<gene>
    <name evidence="10" type="ORF">AX774_g5713</name>
</gene>
<comment type="similarity">
    <text evidence="2">Belongs to the gluconokinase GntK/GntV family.</text>
</comment>